<accession>E3CYL4</accession>
<dbReference type="GO" id="GO:0003951">
    <property type="term" value="F:NAD+ kinase activity"/>
    <property type="evidence" value="ECO:0007669"/>
    <property type="project" value="InterPro"/>
</dbReference>
<dbReference type="InterPro" id="IPR039065">
    <property type="entry name" value="AcoX-like"/>
</dbReference>
<dbReference type="Pfam" id="PF20143">
    <property type="entry name" value="NAD_kinase_C"/>
    <property type="match status" value="1"/>
</dbReference>
<dbReference type="InterPro" id="IPR002504">
    <property type="entry name" value="NADK"/>
</dbReference>
<name>E3CYL4_9BACT</name>
<dbReference type="HOGENOM" id="CLU_064691_0_0_0"/>
<dbReference type="eggNOG" id="COG3199">
    <property type="taxonomic scope" value="Bacteria"/>
</dbReference>
<dbReference type="InterPro" id="IPR016064">
    <property type="entry name" value="NAD/diacylglycerol_kinase_sf"/>
</dbReference>
<dbReference type="SUPFAM" id="SSF111331">
    <property type="entry name" value="NAD kinase/diacylglycerol kinase-like"/>
    <property type="match status" value="1"/>
</dbReference>
<protein>
    <submittedName>
        <fullName evidence="1">ATP-NAD/AcoX kinase</fullName>
    </submittedName>
</protein>
<evidence type="ECO:0000313" key="1">
    <source>
        <dbReference type="EMBL" id="EFQ22745.1"/>
    </source>
</evidence>
<dbReference type="STRING" id="584708.Apau_0310"/>
<dbReference type="Proteomes" id="UP000005096">
    <property type="component" value="Chromosome"/>
</dbReference>
<dbReference type="PANTHER" id="PTHR40697">
    <property type="entry name" value="ACETOIN CATABOLISM PROTEIN X"/>
    <property type="match status" value="1"/>
</dbReference>
<dbReference type="EMBL" id="CM001022">
    <property type="protein sequence ID" value="EFQ22745.1"/>
    <property type="molecule type" value="Genomic_DNA"/>
</dbReference>
<dbReference type="PIRSF" id="PIRSF016907">
    <property type="entry name" value="Kin_ATP-NAD"/>
    <property type="match status" value="1"/>
</dbReference>
<dbReference type="InterPro" id="IPR011386">
    <property type="entry name" value="Put_ATP-NAD_kin"/>
</dbReference>
<dbReference type="PANTHER" id="PTHR40697:SF2">
    <property type="entry name" value="ATP-NAD KINASE-RELATED"/>
    <property type="match status" value="1"/>
</dbReference>
<reference evidence="1 2" key="1">
    <citation type="journal article" date="2010" name="Stand. Genomic Sci.">
        <title>Non-contiguous finished genome sequence of Aminomonas paucivorans type strain (GLU-3).</title>
        <authorList>
            <person name="Pitluck S."/>
            <person name="Yasawong M."/>
            <person name="Held B."/>
            <person name="Lapidus A."/>
            <person name="Nolan M."/>
            <person name="Copeland A."/>
            <person name="Lucas S."/>
            <person name="Del Rio T.G."/>
            <person name="Tice H."/>
            <person name="Cheng J.F."/>
            <person name="Chertkov O."/>
            <person name="Goodwin L."/>
            <person name="Tapia R."/>
            <person name="Han C."/>
            <person name="Liolios K."/>
            <person name="Ivanova N."/>
            <person name="Mavromatis K."/>
            <person name="Ovchinnikova G."/>
            <person name="Pati A."/>
            <person name="Chen A."/>
            <person name="Palaniappan K."/>
            <person name="Land M."/>
            <person name="Hauser L."/>
            <person name="Chang Y.J."/>
            <person name="Jeffries C.D."/>
            <person name="Pukall R."/>
            <person name="Spring S."/>
            <person name="Rohde M."/>
            <person name="Sikorski J."/>
            <person name="Goker M."/>
            <person name="Woyke T."/>
            <person name="Bristow J."/>
            <person name="Eisen J.A."/>
            <person name="Markowitz V."/>
            <person name="Hugenholtz P."/>
            <person name="Kyrpides N.C."/>
            <person name="Klenk H.P."/>
        </authorList>
    </citation>
    <scope>NUCLEOTIDE SEQUENCE [LARGE SCALE GENOMIC DNA]</scope>
    <source>
        <strain evidence="1 2">DSM 12260</strain>
    </source>
</reference>
<gene>
    <name evidence="1" type="ORF">Apau_0310</name>
</gene>
<dbReference type="GO" id="GO:0051287">
    <property type="term" value="F:NAD binding"/>
    <property type="evidence" value="ECO:0007669"/>
    <property type="project" value="UniProtKB-ARBA"/>
</dbReference>
<sequence length="379" mass="40594">MTEGRFPAPLRVGLLVNPVAGMGGAVGLKGTDGDSVLAEARARGAVPRAQARVRRALEELRPLADRILLLCGPGPMGEDLAREMGFSVQPLFPAPDRPTRGEDTARGAALLEDAGASLVLFAGGDGTARDVAETLETRIPAVGIPAGVKIHSAVFATDPASAGRLAVSFLEGKARQERELEVMDLDEEAYRQGRVSARLFGFLRVPYQRGRVQGLKSGTPASDRAQQAALAQGFLEIRDPKRLTLVGPGTTPRAVLDELGLEGTLLGVDALLEDRLLARDLNERDLLDLLDRHPRTLALVTPIGGQGFLFGRGNQQFSPAVLHRLGRRNILPVATPGKLQSLGGVLRLDTGDEEVDRMLSGPWRVLTGFREWAMVRAIL</sequence>
<keyword evidence="2" id="KW-1185">Reference proteome</keyword>
<organism evidence="1 2">
    <name type="scientific">Aminomonas paucivorans DSM 12260</name>
    <dbReference type="NCBI Taxonomy" id="584708"/>
    <lineage>
        <taxon>Bacteria</taxon>
        <taxon>Thermotogati</taxon>
        <taxon>Synergistota</taxon>
        <taxon>Synergistia</taxon>
        <taxon>Synergistales</taxon>
        <taxon>Synergistaceae</taxon>
        <taxon>Aminomonas</taxon>
    </lineage>
</organism>
<dbReference type="Pfam" id="PF01513">
    <property type="entry name" value="NAD_kinase"/>
    <property type="match status" value="1"/>
</dbReference>
<keyword evidence="1" id="KW-0418">Kinase</keyword>
<dbReference type="RefSeq" id="WP_006299892.1">
    <property type="nucleotide sequence ID" value="NZ_CM001022.1"/>
</dbReference>
<evidence type="ECO:0000313" key="2">
    <source>
        <dbReference type="Proteomes" id="UP000005096"/>
    </source>
</evidence>
<keyword evidence="1" id="KW-0808">Transferase</keyword>
<dbReference type="GO" id="GO:0005524">
    <property type="term" value="F:ATP binding"/>
    <property type="evidence" value="ECO:0007669"/>
    <property type="project" value="UniProtKB-ARBA"/>
</dbReference>
<dbReference type="AlphaFoldDB" id="E3CYL4"/>
<dbReference type="PaxDb" id="584708-Apau_0310"/>
<dbReference type="GO" id="GO:0006741">
    <property type="term" value="P:NADP+ biosynthetic process"/>
    <property type="evidence" value="ECO:0007669"/>
    <property type="project" value="InterPro"/>
</dbReference>
<proteinExistence type="predicted"/>